<feature type="domain" description="Elp3/MiaA/NifB-like radical SAM core" evidence="1">
    <location>
        <begin position="57"/>
        <end position="286"/>
    </location>
</feature>
<dbReference type="GO" id="GO:0051536">
    <property type="term" value="F:iron-sulfur cluster binding"/>
    <property type="evidence" value="ECO:0007669"/>
    <property type="project" value="InterPro"/>
</dbReference>
<organism evidence="2 3">
    <name type="scientific">Candidatus Curtissbacteria bacterium GW2011_GWC2_38_9</name>
    <dbReference type="NCBI Taxonomy" id="1618414"/>
    <lineage>
        <taxon>Bacteria</taxon>
        <taxon>Candidatus Curtissiibacteriota</taxon>
    </lineage>
</organism>
<dbReference type="InterPro" id="IPR006638">
    <property type="entry name" value="Elp3/MiaA/NifB-like_rSAM"/>
</dbReference>
<dbReference type="EMBL" id="LBVP01000002">
    <property type="protein sequence ID" value="KKQ90077.1"/>
    <property type="molecule type" value="Genomic_DNA"/>
</dbReference>
<dbReference type="InterPro" id="IPR058240">
    <property type="entry name" value="rSAM_sf"/>
</dbReference>
<reference evidence="2 3" key="1">
    <citation type="journal article" date="2015" name="Nature">
        <title>rRNA introns, odd ribosomes, and small enigmatic genomes across a large radiation of phyla.</title>
        <authorList>
            <person name="Brown C.T."/>
            <person name="Hug L.A."/>
            <person name="Thomas B.C."/>
            <person name="Sharon I."/>
            <person name="Castelle C.J."/>
            <person name="Singh A."/>
            <person name="Wilkins M.J."/>
            <person name="Williams K.H."/>
            <person name="Banfield J.F."/>
        </authorList>
    </citation>
    <scope>NUCLEOTIDE SEQUENCE [LARGE SCALE GENOMIC DNA]</scope>
</reference>
<dbReference type="SUPFAM" id="SSF102114">
    <property type="entry name" value="Radical SAM enzymes"/>
    <property type="match status" value="1"/>
</dbReference>
<dbReference type="GO" id="GO:0003824">
    <property type="term" value="F:catalytic activity"/>
    <property type="evidence" value="ECO:0007669"/>
    <property type="project" value="InterPro"/>
</dbReference>
<evidence type="ECO:0000313" key="3">
    <source>
        <dbReference type="Proteomes" id="UP000034893"/>
    </source>
</evidence>
<proteinExistence type="predicted"/>
<accession>A0A0G0LG79</accession>
<dbReference type="InterPro" id="IPR007197">
    <property type="entry name" value="rSAM"/>
</dbReference>
<dbReference type="AlphaFoldDB" id="A0A0G0LG79"/>
<dbReference type="SFLD" id="SFLDS00029">
    <property type="entry name" value="Radical_SAM"/>
    <property type="match status" value="1"/>
</dbReference>
<name>A0A0G0LG79_9BACT</name>
<comment type="caution">
    <text evidence="2">The sequence shown here is derived from an EMBL/GenBank/DDBJ whole genome shotgun (WGS) entry which is preliminary data.</text>
</comment>
<protein>
    <submittedName>
        <fullName evidence="2">Radical SAM domain protein</fullName>
    </submittedName>
</protein>
<evidence type="ECO:0000313" key="2">
    <source>
        <dbReference type="EMBL" id="KKQ90077.1"/>
    </source>
</evidence>
<evidence type="ECO:0000259" key="1">
    <source>
        <dbReference type="SMART" id="SM00729"/>
    </source>
</evidence>
<dbReference type="Proteomes" id="UP000034893">
    <property type="component" value="Unassembled WGS sequence"/>
</dbReference>
<dbReference type="CDD" id="cd01335">
    <property type="entry name" value="Radical_SAM"/>
    <property type="match status" value="1"/>
</dbReference>
<gene>
    <name evidence="2" type="ORF">UT12_C0002G0008</name>
</gene>
<sequence>MMETRSIQSRDLVDLRVKLTNLARNIRRTTIPDDVELIYPQSSRDDTVFFKGSVLKRKRIVLLAPACVTATCTMCPLPNEALDRKTRPISPEQIIQQFESSFEGERSLDDYELITVYNNGNFFADLELDRAVRKHIYKRVGESKASILVVESLPQFITPEKVEEAKELLGQKELAVAIGLQSSNDLVRELAVNSTCTKAAFERAVRLLGENGYKPLTFLMIKPPFLTEKEGIEDAVGSIKYLASLGIDDPILCATRVAPNTVAMLLREKGLFNPPWIWSVVEVLKKSSTVSPSSRPRVVLSELKPEINLDSACPQNCDLCSTRIIDLIDSYNKTGDVKVFRDADCDCRETYKAYVDSVEKDMGRVSLLERVRDFLDGILIES</sequence>
<dbReference type="SMART" id="SM00729">
    <property type="entry name" value="Elp3"/>
    <property type="match status" value="1"/>
</dbReference>